<proteinExistence type="predicted"/>
<reference evidence="1 2" key="1">
    <citation type="journal article" date="2023" name="Sci. Data">
        <title>Genome assembly of the Korean intertidal mud-creeper Batillaria attramentaria.</title>
        <authorList>
            <person name="Patra A.K."/>
            <person name="Ho P.T."/>
            <person name="Jun S."/>
            <person name="Lee S.J."/>
            <person name="Kim Y."/>
            <person name="Won Y.J."/>
        </authorList>
    </citation>
    <scope>NUCLEOTIDE SEQUENCE [LARGE SCALE GENOMIC DNA]</scope>
    <source>
        <strain evidence="1">Wonlab-2016</strain>
    </source>
</reference>
<dbReference type="EMBL" id="JACVVK020000103">
    <property type="protein sequence ID" value="KAK7492416.1"/>
    <property type="molecule type" value="Genomic_DNA"/>
</dbReference>
<dbReference type="Proteomes" id="UP001519460">
    <property type="component" value="Unassembled WGS sequence"/>
</dbReference>
<gene>
    <name evidence="1" type="ORF">BaRGS_00016289</name>
</gene>
<evidence type="ECO:0000313" key="2">
    <source>
        <dbReference type="Proteomes" id="UP001519460"/>
    </source>
</evidence>
<evidence type="ECO:0000313" key="1">
    <source>
        <dbReference type="EMBL" id="KAK7492416.1"/>
    </source>
</evidence>
<keyword evidence="2" id="KW-1185">Reference proteome</keyword>
<organism evidence="1 2">
    <name type="scientific">Batillaria attramentaria</name>
    <dbReference type="NCBI Taxonomy" id="370345"/>
    <lineage>
        <taxon>Eukaryota</taxon>
        <taxon>Metazoa</taxon>
        <taxon>Spiralia</taxon>
        <taxon>Lophotrochozoa</taxon>
        <taxon>Mollusca</taxon>
        <taxon>Gastropoda</taxon>
        <taxon>Caenogastropoda</taxon>
        <taxon>Sorbeoconcha</taxon>
        <taxon>Cerithioidea</taxon>
        <taxon>Batillariidae</taxon>
        <taxon>Batillaria</taxon>
    </lineage>
</organism>
<comment type="caution">
    <text evidence="1">The sequence shown here is derived from an EMBL/GenBank/DDBJ whole genome shotgun (WGS) entry which is preliminary data.</text>
</comment>
<sequence>MAWCSLAYYGVVGFGLLWRGVVWFIKVLWGLDYYGVVGFGLVCNQNQPTFAILNLDRRTSERQARLRSLPATFYKVATVQSESVAWECRDERALCHKKTVGGLRLERVQRDA</sequence>
<dbReference type="AlphaFoldDB" id="A0ABD0KYV1"/>
<name>A0ABD0KYV1_9CAEN</name>
<protein>
    <submittedName>
        <fullName evidence="1">Uncharacterized protein</fullName>
    </submittedName>
</protein>
<accession>A0ABD0KYV1</accession>